<dbReference type="InterPro" id="IPR009218">
    <property type="entry name" value="HD_phosphohydro"/>
</dbReference>
<evidence type="ECO:0000313" key="2">
    <source>
        <dbReference type="Proteomes" id="UP000240542"/>
    </source>
</evidence>
<comment type="caution">
    <text evidence="1">The sequence shown here is derived from an EMBL/GenBank/DDBJ whole genome shotgun (WGS) entry which is preliminary data.</text>
</comment>
<dbReference type="RefSeq" id="WP_106583868.1">
    <property type="nucleotide sequence ID" value="NZ_PYGA01000011.1"/>
</dbReference>
<dbReference type="PANTHER" id="PTHR21174:SF0">
    <property type="entry name" value="HD PHOSPHOHYDROLASE FAMILY PROTEIN-RELATED"/>
    <property type="match status" value="1"/>
</dbReference>
<evidence type="ECO:0000313" key="1">
    <source>
        <dbReference type="EMBL" id="PSK96479.1"/>
    </source>
</evidence>
<protein>
    <submittedName>
        <fullName evidence="1">Putative metal-dependent HD superfamily phosphohydrolase</fullName>
    </submittedName>
</protein>
<proteinExistence type="predicted"/>
<dbReference type="EMBL" id="PYGA01000011">
    <property type="protein sequence ID" value="PSK96479.1"/>
    <property type="molecule type" value="Genomic_DNA"/>
</dbReference>
<organism evidence="1 2">
    <name type="scientific">Murinocardiopsis flavida</name>
    <dbReference type="NCBI Taxonomy" id="645275"/>
    <lineage>
        <taxon>Bacteria</taxon>
        <taxon>Bacillati</taxon>
        <taxon>Actinomycetota</taxon>
        <taxon>Actinomycetes</taxon>
        <taxon>Streptosporangiales</taxon>
        <taxon>Nocardiopsidaceae</taxon>
        <taxon>Murinocardiopsis</taxon>
    </lineage>
</organism>
<dbReference type="AlphaFoldDB" id="A0A2P8DH26"/>
<dbReference type="OrthoDB" id="9808993at2"/>
<accession>A0A2P8DH26</accession>
<keyword evidence="2" id="KW-1185">Reference proteome</keyword>
<dbReference type="GO" id="GO:0016787">
    <property type="term" value="F:hydrolase activity"/>
    <property type="evidence" value="ECO:0007669"/>
    <property type="project" value="UniProtKB-KW"/>
</dbReference>
<gene>
    <name evidence="1" type="ORF">CLV63_11174</name>
</gene>
<keyword evidence="1" id="KW-0378">Hydrolase</keyword>
<name>A0A2P8DH26_9ACTN</name>
<dbReference type="PIRSF" id="PIRSF035170">
    <property type="entry name" value="HD_phosphohydro"/>
    <property type="match status" value="1"/>
</dbReference>
<dbReference type="Proteomes" id="UP000240542">
    <property type="component" value="Unassembled WGS sequence"/>
</dbReference>
<dbReference type="PANTHER" id="PTHR21174">
    <property type="match status" value="1"/>
</dbReference>
<sequence>MGHTTGQEPTGGTADLSAAWRRLAGPAAAHVGAELLARWAEPHRRYHGQDHLRAVLAAVDLLSGSAADPDTVRFAAWFHDAVYQGEPGADEEASALLAERLLPRCGIGAARTAAVARLVRATARHAADPADRDAAVLFDADLAVLAGTGAEYAEYAAAVRAEYAHVADADFRVGRAAVLRSLLDRPALFGTEHGRERWERRARANVAAEIALLESATT</sequence>
<reference evidence="1 2" key="1">
    <citation type="submission" date="2018-03" db="EMBL/GenBank/DDBJ databases">
        <title>Genomic Encyclopedia of Archaeal and Bacterial Type Strains, Phase II (KMG-II): from individual species to whole genera.</title>
        <authorList>
            <person name="Goeker M."/>
        </authorList>
    </citation>
    <scope>NUCLEOTIDE SEQUENCE [LARGE SCALE GENOMIC DNA]</scope>
    <source>
        <strain evidence="1 2">DSM 45312</strain>
    </source>
</reference>
<dbReference type="Gene3D" id="1.10.3210.10">
    <property type="entry name" value="Hypothetical protein af1432"/>
    <property type="match status" value="1"/>
</dbReference>
<dbReference type="SUPFAM" id="SSF109604">
    <property type="entry name" value="HD-domain/PDEase-like"/>
    <property type="match status" value="1"/>
</dbReference>